<feature type="domain" description="GmrSD restriction endonucleases N-terminal" evidence="1">
    <location>
        <begin position="37"/>
        <end position="179"/>
    </location>
</feature>
<dbReference type="Proteomes" id="UP000030134">
    <property type="component" value="Unassembled WGS sequence"/>
</dbReference>
<dbReference type="PANTHER" id="PTHR39639:SF1">
    <property type="entry name" value="DUF262 DOMAIN-CONTAINING PROTEIN"/>
    <property type="match status" value="1"/>
</dbReference>
<dbReference type="Pfam" id="PF03235">
    <property type="entry name" value="GmrSD_N"/>
    <property type="match status" value="1"/>
</dbReference>
<name>A0A0A2G6R6_9PORP</name>
<proteinExistence type="predicted"/>
<keyword evidence="3" id="KW-1185">Reference proteome</keyword>
<evidence type="ECO:0000259" key="1">
    <source>
        <dbReference type="Pfam" id="PF03235"/>
    </source>
</evidence>
<evidence type="ECO:0000313" key="3">
    <source>
        <dbReference type="Proteomes" id="UP000030134"/>
    </source>
</evidence>
<gene>
    <name evidence="2" type="ORF">HQ36_00245</name>
</gene>
<dbReference type="eggNOG" id="COG1479">
    <property type="taxonomic scope" value="Bacteria"/>
</dbReference>
<dbReference type="STRING" id="266762.HQ36_00245"/>
<dbReference type="InterPro" id="IPR004919">
    <property type="entry name" value="GmrSD_N"/>
</dbReference>
<organism evidence="2 3">
    <name type="scientific">Porphyromonas gingivicanis</name>
    <dbReference type="NCBI Taxonomy" id="266762"/>
    <lineage>
        <taxon>Bacteria</taxon>
        <taxon>Pseudomonadati</taxon>
        <taxon>Bacteroidota</taxon>
        <taxon>Bacteroidia</taxon>
        <taxon>Bacteroidales</taxon>
        <taxon>Porphyromonadaceae</taxon>
        <taxon>Porphyromonas</taxon>
    </lineage>
</organism>
<sequence>MARKKITEDEIVAIDKEIQTASIPYDYDTKEYPTEVIIQKYQKDQIFVPTYQRKFVWTPKQRSRFIESVFLGVPIMPFLVSISGEEAELEIIDGSQRIRTLVEYCANNLKLVGLEKLSSLNGTIFNDLSKNRQNKFLLRDFRFHVVTDRATPDIRADIFNRVNTSSNKLSPSETRKGIYQSEFYDFIIECAKDQLFREVCPIPRGKIDRGEYEELALRFFAYSESYLKFKHDVSPFLDAFVKKHQTSFDRERLKSNFDKVMQYAKTYLPAPYFARIGRENATPRVRFEALSVGIYLALEQDADLGNTNFDWLNSNEFKKLTTSDASNNPGRLKARIEFVRDCLLGIQNGLTYEDDKS</sequence>
<evidence type="ECO:0000313" key="2">
    <source>
        <dbReference type="EMBL" id="KGN98963.1"/>
    </source>
</evidence>
<dbReference type="RefSeq" id="WP_036882578.1">
    <property type="nucleotide sequence ID" value="NZ_JQZW01000002.1"/>
</dbReference>
<dbReference type="AlphaFoldDB" id="A0A0A2G6R6"/>
<comment type="caution">
    <text evidence="2">The sequence shown here is derived from an EMBL/GenBank/DDBJ whole genome shotgun (WGS) entry which is preliminary data.</text>
</comment>
<protein>
    <recommendedName>
        <fullName evidence="1">GmrSD restriction endonucleases N-terminal domain-containing protein</fullName>
    </recommendedName>
</protein>
<dbReference type="OrthoDB" id="9764212at2"/>
<accession>A0A0A2G6R6</accession>
<dbReference type="PANTHER" id="PTHR39639">
    <property type="entry name" value="CHROMOSOME 16, WHOLE GENOME SHOTGUN SEQUENCE"/>
    <property type="match status" value="1"/>
</dbReference>
<reference evidence="2 3" key="1">
    <citation type="submission" date="2014-08" db="EMBL/GenBank/DDBJ databases">
        <title>Porphyromonas gingivicanis strain:COT-022_OH1391 Genome sequencing.</title>
        <authorList>
            <person name="Wallis C."/>
            <person name="Deusch O."/>
            <person name="O'Flynn C."/>
            <person name="Davis I."/>
            <person name="Jospin G."/>
            <person name="Darling A.E."/>
            <person name="Coil D.A."/>
            <person name="Alexiev A."/>
            <person name="Horsfall A."/>
            <person name="Kirkwood N."/>
            <person name="Harris S."/>
            <person name="Eisen J.A."/>
        </authorList>
    </citation>
    <scope>NUCLEOTIDE SEQUENCE [LARGE SCALE GENOMIC DNA]</scope>
    <source>
        <strain evidence="3">COT-022 OH1391</strain>
    </source>
</reference>
<dbReference type="EMBL" id="JQZW01000002">
    <property type="protein sequence ID" value="KGN98963.1"/>
    <property type="molecule type" value="Genomic_DNA"/>
</dbReference>